<organism evidence="12 13">
    <name type="scientific">Helicobacter felis (strain ATCC 49179 / CCUG 28539 / NCTC 12436 / CS1)</name>
    <dbReference type="NCBI Taxonomy" id="936155"/>
    <lineage>
        <taxon>Bacteria</taxon>
        <taxon>Pseudomonadati</taxon>
        <taxon>Campylobacterota</taxon>
        <taxon>Epsilonproteobacteria</taxon>
        <taxon>Campylobacterales</taxon>
        <taxon>Helicobacteraceae</taxon>
        <taxon>Helicobacter</taxon>
    </lineage>
</organism>
<dbReference type="HOGENOM" id="CLU_000445_107_21_7"/>
<feature type="transmembrane region" description="Helical" evidence="9">
    <location>
        <begin position="209"/>
        <end position="233"/>
    </location>
</feature>
<sequence length="567" mass="63323">MVFDLRKKMILIVLGSLCTLVLILTILSQYIEREVLDKVIGAFNRNALIKRELVIQHDVFLIKSGIEEYFTRHPKDVALKMTIDYFKKINAIKGRAYVLALRKDGTLIVDSVHPELVGKNVLDVQDKNGGFFYKEYIQRALSDPKGGFYRHNLKRPHPSSEGEDCVSYSYYDPISDLVIVTVSYVSAIYKSMEKARENANALATENFRILLYTAFFSTLVIIGIASILSHVLIIRRLHALVSVVKEFSQDKGDKDLTRRIRLKGNARDEISLSADSINAFLERICVLNNEIKNCGNQSHTCALQLGDAMRHTTDEMKKTAQTITHIKNEGTKLSNDINEVNINVEGVIAELGKALVLLEESKNGVHKLHEAILEDAHNERELALQMETLNQSANNAKNILETIDEIAKQTDLLALNAAIEAARAGEHGRGFAVVAQEVSNLATRTQKALMEVNTTISTIMQDVDEVGNKMGQQTLRIEEASALSASVQESSIKTSAYLANLIERIKEVNLVFIKLGHNTQAIIGDVISVEVSASDTLKNANKMELMMEHSKSVVEQIYHKTNEFKTT</sequence>
<evidence type="ECO:0000256" key="3">
    <source>
        <dbReference type="ARBA" id="ARBA00022692"/>
    </source>
</evidence>
<dbReference type="Gene3D" id="1.10.287.950">
    <property type="entry name" value="Methyl-accepting chemotaxis protein"/>
    <property type="match status" value="1"/>
</dbReference>
<keyword evidence="6 8" id="KW-0807">Transducer</keyword>
<dbReference type="GO" id="GO:0005886">
    <property type="term" value="C:plasma membrane"/>
    <property type="evidence" value="ECO:0007669"/>
    <property type="project" value="UniProtKB-SubCell"/>
</dbReference>
<dbReference type="PROSITE" id="PS50111">
    <property type="entry name" value="CHEMOTAXIS_TRANSDUC_2"/>
    <property type="match status" value="1"/>
</dbReference>
<evidence type="ECO:0000313" key="12">
    <source>
        <dbReference type="EMBL" id="CBY82655.1"/>
    </source>
</evidence>
<evidence type="ECO:0000256" key="6">
    <source>
        <dbReference type="ARBA" id="ARBA00023224"/>
    </source>
</evidence>
<keyword evidence="5 9" id="KW-0472">Membrane</keyword>
<evidence type="ECO:0000259" key="10">
    <source>
        <dbReference type="PROSITE" id="PS50111"/>
    </source>
</evidence>
<dbReference type="InterPro" id="IPR033480">
    <property type="entry name" value="sCache_2"/>
</dbReference>
<dbReference type="InterPro" id="IPR004010">
    <property type="entry name" value="Double_Cache_2"/>
</dbReference>
<evidence type="ECO:0000256" key="1">
    <source>
        <dbReference type="ARBA" id="ARBA00004651"/>
    </source>
</evidence>
<dbReference type="RefSeq" id="WP_013469024.1">
    <property type="nucleotide sequence ID" value="NC_014810.2"/>
</dbReference>
<keyword evidence="13" id="KW-1185">Reference proteome</keyword>
<dbReference type="GO" id="GO:0007165">
    <property type="term" value="P:signal transduction"/>
    <property type="evidence" value="ECO:0007669"/>
    <property type="project" value="UniProtKB-KW"/>
</dbReference>
<keyword evidence="2" id="KW-1003">Cell membrane</keyword>
<comment type="subcellular location">
    <subcellularLocation>
        <location evidence="1">Cell membrane</location>
        <topology evidence="1">Multi-pass membrane protein</topology>
    </subcellularLocation>
</comment>
<dbReference type="KEGG" id="hfe:HFELIS_05710"/>
<evidence type="ECO:0000256" key="4">
    <source>
        <dbReference type="ARBA" id="ARBA00022989"/>
    </source>
</evidence>
<feature type="domain" description="Methyl-accepting transducer" evidence="10">
    <location>
        <begin position="294"/>
        <end position="530"/>
    </location>
</feature>
<dbReference type="PANTHER" id="PTHR32089">
    <property type="entry name" value="METHYL-ACCEPTING CHEMOTAXIS PROTEIN MCPB"/>
    <property type="match status" value="1"/>
</dbReference>
<comment type="similarity">
    <text evidence="7">Belongs to the methyl-accepting chemotaxis (MCP) protein family.</text>
</comment>
<dbReference type="Proteomes" id="UP000007934">
    <property type="component" value="Chromosome"/>
</dbReference>
<evidence type="ECO:0000256" key="8">
    <source>
        <dbReference type="PROSITE-ProRule" id="PRU00284"/>
    </source>
</evidence>
<dbReference type="SUPFAM" id="SSF58104">
    <property type="entry name" value="Methyl-accepting chemotaxis protein (MCP) signaling domain"/>
    <property type="match status" value="1"/>
</dbReference>
<dbReference type="PANTHER" id="PTHR32089:SF114">
    <property type="entry name" value="METHYL-ACCEPTING CHEMOTAXIS PROTEIN MCPB"/>
    <property type="match status" value="1"/>
</dbReference>
<evidence type="ECO:0000256" key="5">
    <source>
        <dbReference type="ARBA" id="ARBA00023136"/>
    </source>
</evidence>
<dbReference type="EMBL" id="FQ670179">
    <property type="protein sequence ID" value="CBY82655.1"/>
    <property type="molecule type" value="Genomic_DNA"/>
</dbReference>
<reference evidence="12 13" key="1">
    <citation type="journal article" date="2011" name="Genome Biol. Evol.">
        <title>Comparative whole genome sequence analysis of the carcinogenic bacterial model pathogen Helicobacter felis.</title>
        <authorList>
            <person name="Arnold I.C."/>
            <person name="Zigova Z."/>
            <person name="Holden M."/>
            <person name="Lawley T.D."/>
            <person name="Rad R."/>
            <person name="Dougan G."/>
            <person name="Falkow S."/>
            <person name="Bentley S.D."/>
            <person name="Muller A."/>
        </authorList>
    </citation>
    <scope>NUCLEOTIDE SEQUENCE [LARGE SCALE GENOMIC DNA]</scope>
    <source>
        <strain evidence="13">ATCC 49179 / CCUG 28539 / NCTC 12436 / CS1</strain>
    </source>
</reference>
<accession>E7AA83</accession>
<dbReference type="Pfam" id="PF00015">
    <property type="entry name" value="MCPsignal"/>
    <property type="match status" value="1"/>
</dbReference>
<protein>
    <submittedName>
        <fullName evidence="12">Methyl-accepting chemotaxis protein</fullName>
    </submittedName>
</protein>
<dbReference type="Pfam" id="PF08269">
    <property type="entry name" value="dCache_2"/>
    <property type="match status" value="1"/>
</dbReference>
<dbReference type="InterPro" id="IPR003660">
    <property type="entry name" value="HAMP_dom"/>
</dbReference>
<dbReference type="InterPro" id="IPR004089">
    <property type="entry name" value="MCPsignal_dom"/>
</dbReference>
<proteinExistence type="inferred from homology"/>
<dbReference type="SMART" id="SM00283">
    <property type="entry name" value="MA"/>
    <property type="match status" value="1"/>
</dbReference>
<gene>
    <name evidence="12" type="primary">TlpB1</name>
    <name evidence="12" type="ordered locus">Hfelis_05710</name>
</gene>
<dbReference type="PROSITE" id="PS50885">
    <property type="entry name" value="HAMP"/>
    <property type="match status" value="1"/>
</dbReference>
<name>E7AA83_HELFC</name>
<dbReference type="AlphaFoldDB" id="E7AA83"/>
<keyword evidence="4 9" id="KW-1133">Transmembrane helix</keyword>
<dbReference type="GeneID" id="36133662"/>
<evidence type="ECO:0000256" key="2">
    <source>
        <dbReference type="ARBA" id="ARBA00022475"/>
    </source>
</evidence>
<dbReference type="OrthoDB" id="5329417at2"/>
<evidence type="ECO:0000313" key="13">
    <source>
        <dbReference type="Proteomes" id="UP000007934"/>
    </source>
</evidence>
<evidence type="ECO:0000256" key="7">
    <source>
        <dbReference type="ARBA" id="ARBA00029447"/>
    </source>
</evidence>
<dbReference type="STRING" id="936155.HFELIS_05710"/>
<dbReference type="eggNOG" id="COG0840">
    <property type="taxonomic scope" value="Bacteria"/>
</dbReference>
<evidence type="ECO:0000256" key="9">
    <source>
        <dbReference type="SAM" id="Phobius"/>
    </source>
</evidence>
<dbReference type="Gene3D" id="3.30.450.20">
    <property type="entry name" value="PAS domain"/>
    <property type="match status" value="1"/>
</dbReference>
<keyword evidence="3 9" id="KW-0812">Transmembrane</keyword>
<evidence type="ECO:0000259" key="11">
    <source>
        <dbReference type="PROSITE" id="PS50885"/>
    </source>
</evidence>
<dbReference type="SMART" id="SM01049">
    <property type="entry name" value="Cache_2"/>
    <property type="match status" value="1"/>
</dbReference>
<feature type="domain" description="HAMP" evidence="11">
    <location>
        <begin position="231"/>
        <end position="289"/>
    </location>
</feature>